<evidence type="ECO:0000313" key="2">
    <source>
        <dbReference type="Proteomes" id="UP000824469"/>
    </source>
</evidence>
<comment type="caution">
    <text evidence="1">The sequence shown here is derived from an EMBL/GenBank/DDBJ whole genome shotgun (WGS) entry which is preliminary data.</text>
</comment>
<sequence>MENAVGGFLSAPKFWNPSLLARWRSPGMEPCLARWKYTLPEVEEQFSLVVEEIVVNLKGPRSVFQEEKAT</sequence>
<dbReference type="Proteomes" id="UP000824469">
    <property type="component" value="Unassembled WGS sequence"/>
</dbReference>
<organism evidence="1 2">
    <name type="scientific">Taxus chinensis</name>
    <name type="common">Chinese yew</name>
    <name type="synonym">Taxus wallichiana var. chinensis</name>
    <dbReference type="NCBI Taxonomy" id="29808"/>
    <lineage>
        <taxon>Eukaryota</taxon>
        <taxon>Viridiplantae</taxon>
        <taxon>Streptophyta</taxon>
        <taxon>Embryophyta</taxon>
        <taxon>Tracheophyta</taxon>
        <taxon>Spermatophyta</taxon>
        <taxon>Pinopsida</taxon>
        <taxon>Pinidae</taxon>
        <taxon>Conifers II</taxon>
        <taxon>Cupressales</taxon>
        <taxon>Taxaceae</taxon>
        <taxon>Taxus</taxon>
    </lineage>
</organism>
<accession>A0AA38GP72</accession>
<feature type="non-terminal residue" evidence="1">
    <location>
        <position position="70"/>
    </location>
</feature>
<dbReference type="AlphaFoldDB" id="A0AA38GP72"/>
<gene>
    <name evidence="1" type="ORF">KI387_006021</name>
</gene>
<protein>
    <submittedName>
        <fullName evidence="1">Uncharacterized protein</fullName>
    </submittedName>
</protein>
<keyword evidence="2" id="KW-1185">Reference proteome</keyword>
<dbReference type="EMBL" id="JAHRHJ020000002">
    <property type="protein sequence ID" value="KAH9325843.1"/>
    <property type="molecule type" value="Genomic_DNA"/>
</dbReference>
<proteinExistence type="predicted"/>
<name>A0AA38GP72_TAXCH</name>
<evidence type="ECO:0000313" key="1">
    <source>
        <dbReference type="EMBL" id="KAH9325843.1"/>
    </source>
</evidence>
<reference evidence="1 2" key="1">
    <citation type="journal article" date="2021" name="Nat. Plants">
        <title>The Taxus genome provides insights into paclitaxel biosynthesis.</title>
        <authorList>
            <person name="Xiong X."/>
            <person name="Gou J."/>
            <person name="Liao Q."/>
            <person name="Li Y."/>
            <person name="Zhou Q."/>
            <person name="Bi G."/>
            <person name="Li C."/>
            <person name="Du R."/>
            <person name="Wang X."/>
            <person name="Sun T."/>
            <person name="Guo L."/>
            <person name="Liang H."/>
            <person name="Lu P."/>
            <person name="Wu Y."/>
            <person name="Zhang Z."/>
            <person name="Ro D.K."/>
            <person name="Shang Y."/>
            <person name="Huang S."/>
            <person name="Yan J."/>
        </authorList>
    </citation>
    <scope>NUCLEOTIDE SEQUENCE [LARGE SCALE GENOMIC DNA]</scope>
    <source>
        <strain evidence="1">Ta-2019</strain>
    </source>
</reference>